<keyword evidence="3" id="KW-1185">Reference proteome</keyword>
<dbReference type="InParanoid" id="A0A0C2ST07"/>
<evidence type="ECO:0000256" key="1">
    <source>
        <dbReference type="SAM" id="MobiDB-lite"/>
    </source>
</evidence>
<protein>
    <submittedName>
        <fullName evidence="2">Uncharacterized protein</fullName>
    </submittedName>
</protein>
<reference evidence="2 3" key="1">
    <citation type="submission" date="2014-04" db="EMBL/GenBank/DDBJ databases">
        <title>Evolutionary Origins and Diversification of the Mycorrhizal Mutualists.</title>
        <authorList>
            <consortium name="DOE Joint Genome Institute"/>
            <consortium name="Mycorrhizal Genomics Consortium"/>
            <person name="Kohler A."/>
            <person name="Kuo A."/>
            <person name="Nagy L.G."/>
            <person name="Floudas D."/>
            <person name="Copeland A."/>
            <person name="Barry K.W."/>
            <person name="Cichocki N."/>
            <person name="Veneault-Fourrey C."/>
            <person name="LaButti K."/>
            <person name="Lindquist E.A."/>
            <person name="Lipzen A."/>
            <person name="Lundell T."/>
            <person name="Morin E."/>
            <person name="Murat C."/>
            <person name="Riley R."/>
            <person name="Ohm R."/>
            <person name="Sun H."/>
            <person name="Tunlid A."/>
            <person name="Henrissat B."/>
            <person name="Grigoriev I.V."/>
            <person name="Hibbett D.S."/>
            <person name="Martin F."/>
        </authorList>
    </citation>
    <scope>NUCLEOTIDE SEQUENCE [LARGE SCALE GENOMIC DNA]</scope>
    <source>
        <strain evidence="2 3">Koide BX008</strain>
    </source>
</reference>
<evidence type="ECO:0000313" key="3">
    <source>
        <dbReference type="Proteomes" id="UP000054549"/>
    </source>
</evidence>
<feature type="compositionally biased region" description="Basic and acidic residues" evidence="1">
    <location>
        <begin position="52"/>
        <end position="61"/>
    </location>
</feature>
<sequence>MNSHQLTPLCGPSPGIMSAVLYPRPARSKLPVWQGDTKGRVHQSNVSSAGNKLHDGVRTLE</sequence>
<dbReference type="EMBL" id="KN818236">
    <property type="protein sequence ID" value="KIL66480.1"/>
    <property type="molecule type" value="Genomic_DNA"/>
</dbReference>
<name>A0A0C2ST07_AMAMK</name>
<accession>A0A0C2ST07</accession>
<feature type="region of interest" description="Disordered" evidence="1">
    <location>
        <begin position="31"/>
        <end position="61"/>
    </location>
</feature>
<organism evidence="2 3">
    <name type="scientific">Amanita muscaria (strain Koide BX008)</name>
    <dbReference type="NCBI Taxonomy" id="946122"/>
    <lineage>
        <taxon>Eukaryota</taxon>
        <taxon>Fungi</taxon>
        <taxon>Dikarya</taxon>
        <taxon>Basidiomycota</taxon>
        <taxon>Agaricomycotina</taxon>
        <taxon>Agaricomycetes</taxon>
        <taxon>Agaricomycetidae</taxon>
        <taxon>Agaricales</taxon>
        <taxon>Pluteineae</taxon>
        <taxon>Amanitaceae</taxon>
        <taxon>Amanita</taxon>
    </lineage>
</organism>
<dbReference type="AlphaFoldDB" id="A0A0C2ST07"/>
<dbReference type="Proteomes" id="UP000054549">
    <property type="component" value="Unassembled WGS sequence"/>
</dbReference>
<evidence type="ECO:0000313" key="2">
    <source>
        <dbReference type="EMBL" id="KIL66480.1"/>
    </source>
</evidence>
<proteinExistence type="predicted"/>
<gene>
    <name evidence="2" type="ORF">M378DRAFT_160953</name>
</gene>
<dbReference type="HOGENOM" id="CLU_2922124_0_0_1"/>